<evidence type="ECO:0008006" key="4">
    <source>
        <dbReference type="Google" id="ProtNLM"/>
    </source>
</evidence>
<keyword evidence="3" id="KW-1185">Reference proteome</keyword>
<name>A0A9P7BM07_RHIOR</name>
<gene>
    <name evidence="2" type="ORF">G6F64_011835</name>
</gene>
<dbReference type="AlphaFoldDB" id="A0A9P7BM07"/>
<sequence length="179" mass="20152">MTMLVNLQTSTSTQLENGGKRPVSKLNGQHKDYFIHFYDEKPTATIDDDMNELIKSFEGLSIKKSRVAEFMKEECNLSLKSITRHPAQRNSPETIEARAIWVTEWLAKGTDYNNYVFVDKSGFNINMTRGKAWSKVGRPAIEVTPFTRAVSKIALGAISSVGVVNKSSWKLSYSAQGYY</sequence>
<evidence type="ECO:0000313" key="2">
    <source>
        <dbReference type="EMBL" id="KAG1301402.1"/>
    </source>
</evidence>
<comment type="caution">
    <text evidence="2">The sequence shown here is derived from an EMBL/GenBank/DDBJ whole genome shotgun (WGS) entry which is preliminary data.</text>
</comment>
<evidence type="ECO:0000256" key="1">
    <source>
        <dbReference type="SAM" id="MobiDB-lite"/>
    </source>
</evidence>
<reference evidence="2" key="1">
    <citation type="journal article" date="2020" name="Microb. Genom.">
        <title>Genetic diversity of clinical and environmental Mucorales isolates obtained from an investigation of mucormycosis cases among solid organ transplant recipients.</title>
        <authorList>
            <person name="Nguyen M.H."/>
            <person name="Kaul D."/>
            <person name="Muto C."/>
            <person name="Cheng S.J."/>
            <person name="Richter R.A."/>
            <person name="Bruno V.M."/>
            <person name="Liu G."/>
            <person name="Beyhan S."/>
            <person name="Sundermann A.J."/>
            <person name="Mounaud S."/>
            <person name="Pasculle A.W."/>
            <person name="Nierman W.C."/>
            <person name="Driscoll E."/>
            <person name="Cumbie R."/>
            <person name="Clancy C.J."/>
            <person name="Dupont C.L."/>
        </authorList>
    </citation>
    <scope>NUCLEOTIDE SEQUENCE</scope>
    <source>
        <strain evidence="2">GL11</strain>
    </source>
</reference>
<protein>
    <recommendedName>
        <fullName evidence="4">Tc1-like transposase DDE domain-containing protein</fullName>
    </recommendedName>
</protein>
<accession>A0A9P7BM07</accession>
<dbReference type="EMBL" id="JAANQT010003118">
    <property type="protein sequence ID" value="KAG1301402.1"/>
    <property type="molecule type" value="Genomic_DNA"/>
</dbReference>
<feature type="compositionally biased region" description="Polar residues" evidence="1">
    <location>
        <begin position="1"/>
        <end position="16"/>
    </location>
</feature>
<organism evidence="2 3">
    <name type="scientific">Rhizopus oryzae</name>
    <name type="common">Mucormycosis agent</name>
    <name type="synonym">Rhizopus arrhizus var. delemar</name>
    <dbReference type="NCBI Taxonomy" id="64495"/>
    <lineage>
        <taxon>Eukaryota</taxon>
        <taxon>Fungi</taxon>
        <taxon>Fungi incertae sedis</taxon>
        <taxon>Mucoromycota</taxon>
        <taxon>Mucoromycotina</taxon>
        <taxon>Mucoromycetes</taxon>
        <taxon>Mucorales</taxon>
        <taxon>Mucorineae</taxon>
        <taxon>Rhizopodaceae</taxon>
        <taxon>Rhizopus</taxon>
    </lineage>
</organism>
<dbReference type="OrthoDB" id="2289193at2759"/>
<proteinExistence type="predicted"/>
<dbReference type="Proteomes" id="UP000716291">
    <property type="component" value="Unassembled WGS sequence"/>
</dbReference>
<feature type="region of interest" description="Disordered" evidence="1">
    <location>
        <begin position="1"/>
        <end position="22"/>
    </location>
</feature>
<evidence type="ECO:0000313" key="3">
    <source>
        <dbReference type="Proteomes" id="UP000716291"/>
    </source>
</evidence>